<dbReference type="InterPro" id="IPR043131">
    <property type="entry name" value="BCAT-like_N"/>
</dbReference>
<dbReference type="Gene3D" id="3.30.470.10">
    <property type="match status" value="1"/>
</dbReference>
<dbReference type="InterPro" id="IPR043132">
    <property type="entry name" value="BCAT-like_C"/>
</dbReference>
<evidence type="ECO:0000313" key="7">
    <source>
        <dbReference type="Proteomes" id="UP000237822"/>
    </source>
</evidence>
<evidence type="ECO:0000256" key="5">
    <source>
        <dbReference type="RuleBase" id="RU004516"/>
    </source>
</evidence>
<dbReference type="GO" id="GO:0008652">
    <property type="term" value="P:amino acid biosynthetic process"/>
    <property type="evidence" value="ECO:0007669"/>
    <property type="project" value="UniProtKB-ARBA"/>
</dbReference>
<dbReference type="InterPro" id="IPR001544">
    <property type="entry name" value="Aminotrans_IV"/>
</dbReference>
<dbReference type="InterPro" id="IPR018300">
    <property type="entry name" value="Aminotrans_IV_CS"/>
</dbReference>
<protein>
    <submittedName>
        <fullName evidence="6">Branched-chain amino acid aminotransferase</fullName>
    </submittedName>
</protein>
<dbReference type="PANTHER" id="PTHR42743:SF11">
    <property type="entry name" value="AMINODEOXYCHORISMATE LYASE"/>
    <property type="match status" value="1"/>
</dbReference>
<keyword evidence="7" id="KW-1185">Reference proteome</keyword>
<keyword evidence="6" id="KW-0808">Transferase</keyword>
<evidence type="ECO:0000313" key="6">
    <source>
        <dbReference type="EMBL" id="PRY54706.1"/>
    </source>
</evidence>
<dbReference type="Gene3D" id="3.20.10.10">
    <property type="entry name" value="D-amino Acid Aminotransferase, subunit A, domain 2"/>
    <property type="match status" value="1"/>
</dbReference>
<dbReference type="CDD" id="cd00449">
    <property type="entry name" value="PLPDE_IV"/>
    <property type="match status" value="1"/>
</dbReference>
<dbReference type="Pfam" id="PF01063">
    <property type="entry name" value="Aminotran_4"/>
    <property type="match status" value="1"/>
</dbReference>
<evidence type="ECO:0000256" key="4">
    <source>
        <dbReference type="RuleBase" id="RU004106"/>
    </source>
</evidence>
<organism evidence="6 7">
    <name type="scientific">Knoellia remsis</name>
    <dbReference type="NCBI Taxonomy" id="407159"/>
    <lineage>
        <taxon>Bacteria</taxon>
        <taxon>Bacillati</taxon>
        <taxon>Actinomycetota</taxon>
        <taxon>Actinomycetes</taxon>
        <taxon>Micrococcales</taxon>
        <taxon>Intrasporangiaceae</taxon>
        <taxon>Knoellia</taxon>
    </lineage>
</organism>
<dbReference type="AlphaFoldDB" id="A0A2T0U9V9"/>
<gene>
    <name evidence="6" type="ORF">BCF74_12440</name>
</gene>
<evidence type="ECO:0000256" key="2">
    <source>
        <dbReference type="ARBA" id="ARBA00009320"/>
    </source>
</evidence>
<dbReference type="PROSITE" id="PS00770">
    <property type="entry name" value="AA_TRANSFER_CLASS_4"/>
    <property type="match status" value="1"/>
</dbReference>
<dbReference type="EMBL" id="PVTI01000024">
    <property type="protein sequence ID" value="PRY54706.1"/>
    <property type="molecule type" value="Genomic_DNA"/>
</dbReference>
<proteinExistence type="inferred from homology"/>
<dbReference type="InterPro" id="IPR050571">
    <property type="entry name" value="Class-IV_PLP-Dep_Aminotrnsfr"/>
</dbReference>
<sequence>MSAIRVWVDGELVDPTAPSVRALDHGVTVGDGAFETCKVDRGQVFAMTRHLDRMDRTLAGLGLPAADRDRIREGADAVLADGPEIGFGRLRWTITGGAGPLGSDRDDSPMTYIVTAAEMPRPSATAAIVTVPWTRNERAATAGLKTTSYAENVIALAHAKARGGQEAIFGNTRGELCEATGSNIFVVVDGELWTPPLSSGCLAGITRELVVEWCREAGLEVREEAQPLSVLETADEVFITSSARDVHPVDLVDGRALSAPGPVTAQAAQIWAAALEEKGIDP</sequence>
<dbReference type="OrthoDB" id="9805628at2"/>
<comment type="caution">
    <text evidence="6">The sequence shown here is derived from an EMBL/GenBank/DDBJ whole genome shotgun (WGS) entry which is preliminary data.</text>
</comment>
<dbReference type="Proteomes" id="UP000237822">
    <property type="component" value="Unassembled WGS sequence"/>
</dbReference>
<accession>A0A2T0U9V9</accession>
<evidence type="ECO:0000256" key="3">
    <source>
        <dbReference type="ARBA" id="ARBA00022898"/>
    </source>
</evidence>
<dbReference type="GO" id="GO:0008483">
    <property type="term" value="F:transaminase activity"/>
    <property type="evidence" value="ECO:0007669"/>
    <property type="project" value="UniProtKB-KW"/>
</dbReference>
<dbReference type="InterPro" id="IPR036038">
    <property type="entry name" value="Aminotransferase-like"/>
</dbReference>
<keyword evidence="6" id="KW-0032">Aminotransferase</keyword>
<dbReference type="RefSeq" id="WP_106298483.1">
    <property type="nucleotide sequence ID" value="NZ_PVTI01000024.1"/>
</dbReference>
<dbReference type="GO" id="GO:0046394">
    <property type="term" value="P:carboxylic acid biosynthetic process"/>
    <property type="evidence" value="ECO:0007669"/>
    <property type="project" value="UniProtKB-ARBA"/>
</dbReference>
<dbReference type="SUPFAM" id="SSF56752">
    <property type="entry name" value="D-aminoacid aminotransferase-like PLP-dependent enzymes"/>
    <property type="match status" value="1"/>
</dbReference>
<dbReference type="PANTHER" id="PTHR42743">
    <property type="entry name" value="AMINO-ACID AMINOTRANSFERASE"/>
    <property type="match status" value="1"/>
</dbReference>
<comment type="similarity">
    <text evidence="2 4">Belongs to the class-IV pyridoxal-phosphate-dependent aminotransferase family.</text>
</comment>
<comment type="cofactor">
    <cofactor evidence="1 5">
        <name>pyridoxal 5'-phosphate</name>
        <dbReference type="ChEBI" id="CHEBI:597326"/>
    </cofactor>
</comment>
<evidence type="ECO:0000256" key="1">
    <source>
        <dbReference type="ARBA" id="ARBA00001933"/>
    </source>
</evidence>
<dbReference type="FunFam" id="3.20.10.10:FF:000002">
    <property type="entry name" value="D-alanine aminotransferase"/>
    <property type="match status" value="1"/>
</dbReference>
<reference evidence="6 7" key="1">
    <citation type="submission" date="2018-03" db="EMBL/GenBank/DDBJ databases">
        <title>Genomic Encyclopedia of Archaeal and Bacterial Type Strains, Phase II (KMG-II): from individual species to whole genera.</title>
        <authorList>
            <person name="Goeker M."/>
        </authorList>
    </citation>
    <scope>NUCLEOTIDE SEQUENCE [LARGE SCALE GENOMIC DNA]</scope>
    <source>
        <strain evidence="6 7">ATCC BAA-1496</strain>
    </source>
</reference>
<keyword evidence="3 5" id="KW-0663">Pyridoxal phosphate</keyword>
<name>A0A2T0U9V9_9MICO</name>
<dbReference type="GO" id="GO:0005829">
    <property type="term" value="C:cytosol"/>
    <property type="evidence" value="ECO:0007669"/>
    <property type="project" value="TreeGrafter"/>
</dbReference>